<gene>
    <name evidence="4" type="ORF">MSLAZ_1354</name>
</gene>
<keyword evidence="5" id="KW-1185">Reference proteome</keyword>
<accession>A0A0E3WSM6</accession>
<dbReference type="GeneID" id="24806100"/>
<dbReference type="Pfam" id="PF25792">
    <property type="entry name" value="BREX_BrxC_helical"/>
    <property type="match status" value="1"/>
</dbReference>
<evidence type="ECO:0000259" key="3">
    <source>
        <dbReference type="Pfam" id="PF25796"/>
    </source>
</evidence>
<feature type="domain" description="Probable ATP-binding protein BrxC winged helix-turn-helix" evidence="1">
    <location>
        <begin position="741"/>
        <end position="865"/>
    </location>
</feature>
<evidence type="ECO:0000313" key="5">
    <source>
        <dbReference type="Proteomes" id="UP000033072"/>
    </source>
</evidence>
<dbReference type="KEGG" id="mls:MSLAZ_1354"/>
<evidence type="ECO:0008006" key="6">
    <source>
        <dbReference type="Google" id="ProtNLM"/>
    </source>
</evidence>
<dbReference type="InterPro" id="IPR058037">
    <property type="entry name" value="BREX_BrxC_helical"/>
</dbReference>
<dbReference type="InterPro" id="IPR027417">
    <property type="entry name" value="P-loop_NTPase"/>
</dbReference>
<reference evidence="4 5" key="1">
    <citation type="submission" date="2014-07" db="EMBL/GenBank/DDBJ databases">
        <title>Methanogenic archaea and the global carbon cycle.</title>
        <authorList>
            <person name="Henriksen J.R."/>
            <person name="Luke J."/>
            <person name="Reinhart S."/>
            <person name="Benedict M.N."/>
            <person name="Youngblut N.D."/>
            <person name="Metcalf M.E."/>
            <person name="Whitaker R.J."/>
            <person name="Metcalf W.W."/>
        </authorList>
    </citation>
    <scope>NUCLEOTIDE SEQUENCE [LARGE SCALE GENOMIC DNA]</scope>
    <source>
        <strain evidence="4 5">Z-7289</strain>
    </source>
</reference>
<proteinExistence type="predicted"/>
<dbReference type="EMBL" id="CP009515">
    <property type="protein sequence ID" value="AKB74615.1"/>
    <property type="molecule type" value="Genomic_DNA"/>
</dbReference>
<dbReference type="AlphaFoldDB" id="A0A0E3WSM6"/>
<dbReference type="Pfam" id="PF25796">
    <property type="entry name" value="BREX_BrxC_4th"/>
    <property type="match status" value="1"/>
</dbReference>
<name>A0A0E3WSM6_9EURY</name>
<dbReference type="NCBIfam" id="NF033441">
    <property type="entry name" value="BREX_BrxC"/>
    <property type="match status" value="1"/>
</dbReference>
<feature type="domain" description="Probable ATP-binding protein BrxC alpha-helical" evidence="2">
    <location>
        <begin position="872"/>
        <end position="994"/>
    </location>
</feature>
<evidence type="ECO:0000313" key="4">
    <source>
        <dbReference type="EMBL" id="AKB74615.1"/>
    </source>
</evidence>
<dbReference type="OrthoDB" id="174177at2157"/>
<dbReference type="HOGENOM" id="CLU_007924_0_0_2"/>
<sequence length="1252" mass="144259">MTAEIKIEDLFEKDIRRDVNGVIKVDQGDEKSVYTELDEYVVTKEVRKRFDDFFRNYTVAMEEPTDKTGVWVSGFFGSGKSHFLKILSYLLENRTIQGKTALDFFRTKIDDPAIFSNIEKAVTTGSKDVILFNIDSKANTVTRGDEQIVNIFMRVFNEMRGYQGDVFWIAELEEDLEEKGLYEVFKSEFERIKGKSWENRRDTYIFEQDPIIEALESCGYMSRDAAVRLIENDGANYTLSVEKFAKKLEKYCKSKGEGHQVIFLVDEIGQYIGENSELMLNLQTIVEELGTKLQGKAWVVVTSQADIDTVTKEHVKGYDFSKIQGRFNTRLNLSSANVDEVIKKRILSKKEEYRDVLASYYTEKQTILRNLLSFSNKTEMKVYKGEEDFFSVYPFVPYQFNLVQKVFERIRRTGFTGKHLAQGERSMLSAFKDSTVNQCEGKIGLLIPFHVFYKTIEGFLDPIIAKTINQAIDNDQLDDEDCELLKILFMIRNIEEIEPNLDNLTVLSISSVDENKIKLRQRISKSLRKLEDQTLISKSEDRYYFLTNEEQEINKEIKRMDVENHQILDEVYETLYSAKESICPQAHKVYKFNKALDDRNKTSPNTDLTIKFLTPLSEEYFGKGSQQSLDGYSLSNIDSADTLLFVFPESDFIDKIRFYLKIEKYLKQNNTNRNNPEIKNILATKQQDAGSARKKAVELIEKGISNAKVFVDNKEVEIGKSNPKERIKEGLLLLVTNVYNKAEYITKDYESESEVLRVLRSDDLEKYGIKDSETNKFALNDLFEYIKIRYERSGRVIFKDVKEHFMKKPYGWKEMTISGLVAVLYMREEIKLRSQTQYLVNDPEAAAKHLTRKDEADKLVIEIREKTGEEDLKAVRLLLREKFEKVNIPEKEVELYNTARETFSGELSELREIAGKYEEEKRYPGKKEVEAYSLFIKDLLDLSDPSSFFKAVAASKSEFETLHTNAEPVRAFFTGAQVKIFRQVAKQYPIFNRNIQFLDADAKASLEEINTILSLEKPYTRIKELTPLEREVEATIKESLSTQKQKVLRCLTGVCEELKRALSGEEFTPEFMESTLEPFKEVENFTEKAEDCALVESQLSRITYMREEAYRQIDDRSRILKEKQAKAEYGATGHGAEPGYGAWMGTEPGYGNGFENGYGIGAGPENAFVSGIPGTDMPAEALANPGNLGKATPLVRPSVELTLSFKRETEFISNISFFKSEKLLENSADIDEYIEKLRDKLMKILEEKNIRV</sequence>
<dbReference type="InterPro" id="IPR058038">
    <property type="entry name" value="BREX_BrxC_wHTH"/>
</dbReference>
<evidence type="ECO:0000259" key="2">
    <source>
        <dbReference type="Pfam" id="PF25792"/>
    </source>
</evidence>
<dbReference type="Pfam" id="PF25791">
    <property type="entry name" value="WHD_BREX_BrxC"/>
    <property type="match status" value="1"/>
</dbReference>
<protein>
    <recommendedName>
        <fullName evidence="6">ATPase-like protein</fullName>
    </recommendedName>
</protein>
<dbReference type="STRING" id="1434111.MSLAZ_1354"/>
<dbReference type="InterPro" id="IPR058036">
    <property type="entry name" value="BREX_BrxC_4th"/>
</dbReference>
<feature type="domain" description="Probable ATP-binding protein BrxC 4th six-stranded beta-sheet" evidence="3">
    <location>
        <begin position="563"/>
        <end position="731"/>
    </location>
</feature>
<evidence type="ECO:0000259" key="1">
    <source>
        <dbReference type="Pfam" id="PF25791"/>
    </source>
</evidence>
<dbReference type="InterPro" id="IPR047679">
    <property type="entry name" value="BREX_BrxC"/>
</dbReference>
<dbReference type="SUPFAM" id="SSF52540">
    <property type="entry name" value="P-loop containing nucleoside triphosphate hydrolases"/>
    <property type="match status" value="1"/>
</dbReference>
<dbReference type="PATRIC" id="fig|1434111.4.peg.1775"/>
<dbReference type="RefSeq" id="WP_048125616.1">
    <property type="nucleotide sequence ID" value="NZ_CP009515.1"/>
</dbReference>
<organism evidence="4 5">
    <name type="scientific">Methanosarcina lacustris Z-7289</name>
    <dbReference type="NCBI Taxonomy" id="1434111"/>
    <lineage>
        <taxon>Archaea</taxon>
        <taxon>Methanobacteriati</taxon>
        <taxon>Methanobacteriota</taxon>
        <taxon>Stenosarchaea group</taxon>
        <taxon>Methanomicrobia</taxon>
        <taxon>Methanosarcinales</taxon>
        <taxon>Methanosarcinaceae</taxon>
        <taxon>Methanosarcina</taxon>
    </lineage>
</organism>
<dbReference type="Proteomes" id="UP000033072">
    <property type="component" value="Chromosome"/>
</dbReference>